<protein>
    <submittedName>
        <fullName evidence="1">Uncharacterized protein</fullName>
    </submittedName>
</protein>
<evidence type="ECO:0000313" key="1">
    <source>
        <dbReference type="EMBL" id="MBY5959910.1"/>
    </source>
</evidence>
<comment type="caution">
    <text evidence="1">The sequence shown here is derived from an EMBL/GenBank/DDBJ whole genome shotgun (WGS) entry which is preliminary data.</text>
</comment>
<keyword evidence="2" id="KW-1185">Reference proteome</keyword>
<reference evidence="1" key="1">
    <citation type="submission" date="2021-06" db="EMBL/GenBank/DDBJ databases">
        <title>44 bacteria genomes isolated from Dapeng, Shenzhen.</title>
        <authorList>
            <person name="Zheng W."/>
            <person name="Yu S."/>
            <person name="Huang Y."/>
        </authorList>
    </citation>
    <scope>NUCLEOTIDE SEQUENCE</scope>
    <source>
        <strain evidence="1">DP5N28-2</strain>
    </source>
</reference>
<dbReference type="AlphaFoldDB" id="A0A953LAG2"/>
<sequence>MTLEELTAALNLNEPSEGLSTHEKALWYTHHDKWDKAHDLVQEEDDALAALIHGYLHYLEGDHWNGDYWYRRSGYDVPEERDQQWNYILEQASD</sequence>
<accession>A0A953LAG2</accession>
<dbReference type="Proteomes" id="UP000753961">
    <property type="component" value="Unassembled WGS sequence"/>
</dbReference>
<name>A0A953LAG2_9BACT</name>
<evidence type="ECO:0000313" key="2">
    <source>
        <dbReference type="Proteomes" id="UP000753961"/>
    </source>
</evidence>
<proteinExistence type="predicted"/>
<gene>
    <name evidence="1" type="ORF">KUV50_17285</name>
</gene>
<dbReference type="EMBL" id="JAHVHU010000019">
    <property type="protein sequence ID" value="MBY5959910.1"/>
    <property type="molecule type" value="Genomic_DNA"/>
</dbReference>
<organism evidence="1 2">
    <name type="scientific">Membranihabitans marinus</name>
    <dbReference type="NCBI Taxonomy" id="1227546"/>
    <lineage>
        <taxon>Bacteria</taxon>
        <taxon>Pseudomonadati</taxon>
        <taxon>Bacteroidota</taxon>
        <taxon>Saprospiria</taxon>
        <taxon>Saprospirales</taxon>
        <taxon>Saprospiraceae</taxon>
        <taxon>Membranihabitans</taxon>
    </lineage>
</organism>
<dbReference type="RefSeq" id="WP_222581446.1">
    <property type="nucleotide sequence ID" value="NZ_JAHVHU010000019.1"/>
</dbReference>